<dbReference type="GeneID" id="55583858"/>
<dbReference type="OrthoDB" id="7576at2157"/>
<dbReference type="InterPro" id="IPR015947">
    <property type="entry name" value="PUA-like_sf"/>
</dbReference>
<reference evidence="1 2" key="1">
    <citation type="journal article" date="2019" name="ISME J.">
        <title>Isolation and characterization of a thermophilic sulfur- and iron-reducing thaumarchaeote from a terrestrial acidic hot spring.</title>
        <authorList>
            <person name="Kato S."/>
            <person name="Itoh T."/>
            <person name="Yuki M."/>
            <person name="Nagamori M."/>
            <person name="Ohnishi M."/>
            <person name="Uematsu K."/>
            <person name="Suzuki K."/>
            <person name="Takashina T."/>
            <person name="Ohkuma M."/>
        </authorList>
    </citation>
    <scope>NUCLEOTIDE SEQUENCE [LARGE SCALE GENOMIC DNA]</scope>
    <source>
        <strain evidence="1 2">NAS-02</strain>
    </source>
</reference>
<dbReference type="EMBL" id="AP018732">
    <property type="protein sequence ID" value="BBE41453.1"/>
    <property type="molecule type" value="Genomic_DNA"/>
</dbReference>
<name>A0A4P2VDI4_9ARCH</name>
<keyword evidence="2" id="KW-1185">Reference proteome</keyword>
<gene>
    <name evidence="1" type="ORF">NAS2_0039</name>
</gene>
<dbReference type="GO" id="GO:0003723">
    <property type="term" value="F:RNA binding"/>
    <property type="evidence" value="ECO:0007669"/>
    <property type="project" value="InterPro"/>
</dbReference>
<dbReference type="RefSeq" id="WP_174447800.1">
    <property type="nucleotide sequence ID" value="NZ_AP018732.1"/>
</dbReference>
<dbReference type="InterPro" id="IPR036974">
    <property type="entry name" value="PUA_sf"/>
</dbReference>
<sequence>MVAGWYWRSLRSKVLYEYGVDVEELLDPSQIEFDGSSRTPSRFMSVRIRNGPHLAALREDGSLAISIEFARILLRSSQFQESCVVVDGDSVEFVRRGMSVMSGHIVRIGSNVVPGLDACVLSPDGELIAVGTCVLPPRLSGARSGPLIKVRAHERTSSDAVPQRRVGAGSK</sequence>
<evidence type="ECO:0000313" key="2">
    <source>
        <dbReference type="Proteomes" id="UP000509448"/>
    </source>
</evidence>
<dbReference type="GO" id="GO:0016740">
    <property type="term" value="F:transferase activity"/>
    <property type="evidence" value="ECO:0007669"/>
    <property type="project" value="UniProtKB-KW"/>
</dbReference>
<dbReference type="Gene3D" id="3.10.450.90">
    <property type="entry name" value="ArcTGT, C2 domain"/>
    <property type="match status" value="1"/>
</dbReference>
<organism evidence="1 2">
    <name type="scientific">Conexivisphaera calida</name>
    <dbReference type="NCBI Taxonomy" id="1874277"/>
    <lineage>
        <taxon>Archaea</taxon>
        <taxon>Nitrososphaerota</taxon>
        <taxon>Conexivisphaeria</taxon>
        <taxon>Conexivisphaerales</taxon>
        <taxon>Conexivisphaeraceae</taxon>
        <taxon>Conexivisphaera</taxon>
    </lineage>
</organism>
<evidence type="ECO:0000313" key="1">
    <source>
        <dbReference type="EMBL" id="BBE41453.1"/>
    </source>
</evidence>
<accession>A0A4P2VDI4</accession>
<dbReference type="SUPFAM" id="SSF88697">
    <property type="entry name" value="PUA domain-like"/>
    <property type="match status" value="1"/>
</dbReference>
<keyword evidence="1" id="KW-0808">Transferase</keyword>
<proteinExistence type="predicted"/>
<dbReference type="AlphaFoldDB" id="A0A4P2VDI4"/>
<dbReference type="KEGG" id="ccai:NAS2_0039"/>
<dbReference type="Proteomes" id="UP000509448">
    <property type="component" value="Chromosome"/>
</dbReference>
<dbReference type="PROSITE" id="PS50890">
    <property type="entry name" value="PUA"/>
    <property type="match status" value="1"/>
</dbReference>
<dbReference type="InterPro" id="IPR038250">
    <property type="entry name" value="TGT_C2_sf"/>
</dbReference>
<dbReference type="Gene3D" id="2.30.130.10">
    <property type="entry name" value="PUA domain"/>
    <property type="match status" value="1"/>
</dbReference>
<protein>
    <submittedName>
        <fullName evidence="1">Archaeosine tRNA-ribosyltransferase</fullName>
    </submittedName>
</protein>